<evidence type="ECO:0000313" key="3">
    <source>
        <dbReference type="Proteomes" id="UP000017548"/>
    </source>
</evidence>
<evidence type="ECO:0000313" key="2">
    <source>
        <dbReference type="EMBL" id="ESE42070.1"/>
    </source>
</evidence>
<dbReference type="Proteomes" id="UP000017548">
    <property type="component" value="Unassembled WGS sequence"/>
</dbReference>
<evidence type="ECO:0000256" key="1">
    <source>
        <dbReference type="SAM" id="Coils"/>
    </source>
</evidence>
<keyword evidence="1" id="KW-0175">Coiled coil</keyword>
<gene>
    <name evidence="2" type="ORF">SHD_1292</name>
</gene>
<dbReference type="RefSeq" id="WP_023266386.1">
    <property type="nucleotide sequence ID" value="NZ_AXZL01000056.1"/>
</dbReference>
<name>A0ABN0PPK6_9GAMM</name>
<protein>
    <submittedName>
        <fullName evidence="2">Uncharacterized protein</fullName>
    </submittedName>
</protein>
<organism evidence="2 3">
    <name type="scientific">Shewanella decolorationis S12</name>
    <dbReference type="NCBI Taxonomy" id="1353536"/>
    <lineage>
        <taxon>Bacteria</taxon>
        <taxon>Pseudomonadati</taxon>
        <taxon>Pseudomonadota</taxon>
        <taxon>Gammaproteobacteria</taxon>
        <taxon>Alteromonadales</taxon>
        <taxon>Shewanellaceae</taxon>
        <taxon>Shewanella</taxon>
    </lineage>
</organism>
<accession>A0ABN0PPK6</accession>
<feature type="coiled-coil region" evidence="1">
    <location>
        <begin position="164"/>
        <end position="210"/>
    </location>
</feature>
<comment type="caution">
    <text evidence="2">The sequence shown here is derived from an EMBL/GenBank/DDBJ whole genome shotgun (WGS) entry which is preliminary data.</text>
</comment>
<proteinExistence type="predicted"/>
<reference evidence="2 3" key="1">
    <citation type="journal article" date="2013" name="Genome Announc.">
        <title>Draft Genome Sequence of Shewanella decolorationis S12, a Dye-Degrading Bacterium Isolated from a Wastewater Treatment Plant.</title>
        <authorList>
            <person name="Xu M."/>
            <person name="Fang Y."/>
            <person name="Liu J."/>
            <person name="Chen X."/>
            <person name="Sun G."/>
            <person name="Guo J."/>
            <person name="Hua Z."/>
            <person name="Tu Q."/>
            <person name="Wu L."/>
            <person name="Zhou J."/>
            <person name="Liu X."/>
        </authorList>
    </citation>
    <scope>NUCLEOTIDE SEQUENCE [LARGE SCALE GENOMIC DNA]</scope>
    <source>
        <strain evidence="2 3">S12</strain>
    </source>
</reference>
<sequence>MKKIRTAAHDKNYILDPATRRSKFIENNKAAMIHGGYSVEIPPSIVDALLDNDLGFELGILKGQLCNITTIGKRVINSLIAEGEETTALNVGLSCVDRSVKIIPQIQKLLESKLTKPLPDHEKTNRSRTRWLKQLYIGNCSPSDVAFQFEIHQLGQLPDYVQQMLSKELAMQQINAEHDNLSREDILAKLEDYKASIAIEKEQIKQREQSVSIEKQRINQQLFANSEHVENNN</sequence>
<dbReference type="EMBL" id="AXZL01000056">
    <property type="protein sequence ID" value="ESE42070.1"/>
    <property type="molecule type" value="Genomic_DNA"/>
</dbReference>
<keyword evidence="3" id="KW-1185">Reference proteome</keyword>